<accession>A0ABV7E5B2</accession>
<keyword evidence="2" id="KW-1185">Reference proteome</keyword>
<organism evidence="1 2">
    <name type="scientific">Alteraurantiacibacter palmitatis</name>
    <dbReference type="NCBI Taxonomy" id="2054628"/>
    <lineage>
        <taxon>Bacteria</taxon>
        <taxon>Pseudomonadati</taxon>
        <taxon>Pseudomonadota</taxon>
        <taxon>Alphaproteobacteria</taxon>
        <taxon>Sphingomonadales</taxon>
        <taxon>Erythrobacteraceae</taxon>
        <taxon>Alteraurantiacibacter</taxon>
    </lineage>
</organism>
<evidence type="ECO:0000313" key="1">
    <source>
        <dbReference type="EMBL" id="MFC3097929.1"/>
    </source>
</evidence>
<evidence type="ECO:0008006" key="3">
    <source>
        <dbReference type="Google" id="ProtNLM"/>
    </source>
</evidence>
<comment type="caution">
    <text evidence="1">The sequence shown here is derived from an EMBL/GenBank/DDBJ whole genome shotgun (WGS) entry which is preliminary data.</text>
</comment>
<dbReference type="Proteomes" id="UP001595456">
    <property type="component" value="Unassembled WGS sequence"/>
</dbReference>
<name>A0ABV7E5B2_9SPHN</name>
<evidence type="ECO:0000313" key="2">
    <source>
        <dbReference type="Proteomes" id="UP001595456"/>
    </source>
</evidence>
<reference evidence="2" key="1">
    <citation type="journal article" date="2019" name="Int. J. Syst. Evol. Microbiol.">
        <title>The Global Catalogue of Microorganisms (GCM) 10K type strain sequencing project: providing services to taxonomists for standard genome sequencing and annotation.</title>
        <authorList>
            <consortium name="The Broad Institute Genomics Platform"/>
            <consortium name="The Broad Institute Genome Sequencing Center for Infectious Disease"/>
            <person name="Wu L."/>
            <person name="Ma J."/>
        </authorList>
    </citation>
    <scope>NUCLEOTIDE SEQUENCE [LARGE SCALE GENOMIC DNA]</scope>
    <source>
        <strain evidence="2">KCTC 52607</strain>
    </source>
</reference>
<dbReference type="EMBL" id="JBHRST010000010">
    <property type="protein sequence ID" value="MFC3097929.1"/>
    <property type="molecule type" value="Genomic_DNA"/>
</dbReference>
<gene>
    <name evidence="1" type="ORF">ACFODU_08975</name>
</gene>
<sequence>MTRKLTPKQTLLPLADALIEDWMTRSDEEIFAEFRDDGLEPEDVAAQLRAHIESLVAESGKSRLARARAGLAGARADRASSSMFLLPISRKQEILTQFAANDGRLRDRITMAARKGEGASEREIDDMLMDLRDLGAIDDQGNPR</sequence>
<protein>
    <recommendedName>
        <fullName evidence="3">DUF3486 family protein</fullName>
    </recommendedName>
</protein>
<proteinExistence type="predicted"/>
<dbReference type="RefSeq" id="WP_336926721.1">
    <property type="nucleotide sequence ID" value="NZ_JBANRO010000009.1"/>
</dbReference>